<dbReference type="GO" id="GO:0030001">
    <property type="term" value="P:metal ion transport"/>
    <property type="evidence" value="ECO:0007669"/>
    <property type="project" value="UniProtKB-ARBA"/>
</dbReference>
<evidence type="ECO:0000256" key="5">
    <source>
        <dbReference type="ARBA" id="ARBA00022989"/>
    </source>
</evidence>
<keyword evidence="5 8" id="KW-1133">Transmembrane helix</keyword>
<dbReference type="AlphaFoldDB" id="A0A2Y9CAE6"/>
<reference evidence="9 10" key="1">
    <citation type="submission" date="2018-05" db="EMBL/GenBank/DDBJ databases">
        <title>The Hungate 1000. A catalogue of reference genomes from the rumen microbiome.</title>
        <authorList>
            <person name="Kelly W."/>
        </authorList>
    </citation>
    <scope>NUCLEOTIDE SEQUENCE [LARGE SCALE GENOMIC DNA]</scope>
    <source>
        <strain evidence="9 10">NLAE-zl-C242</strain>
    </source>
</reference>
<dbReference type="PANTHER" id="PTHR32024:SF1">
    <property type="entry name" value="KTR SYSTEM POTASSIUM UPTAKE PROTEIN B"/>
    <property type="match status" value="1"/>
</dbReference>
<feature type="transmembrane region" description="Helical" evidence="8">
    <location>
        <begin position="320"/>
        <end position="340"/>
    </location>
</feature>
<organism evidence="9 10">
    <name type="scientific">Faecalicatena orotica</name>
    <dbReference type="NCBI Taxonomy" id="1544"/>
    <lineage>
        <taxon>Bacteria</taxon>
        <taxon>Bacillati</taxon>
        <taxon>Bacillota</taxon>
        <taxon>Clostridia</taxon>
        <taxon>Lachnospirales</taxon>
        <taxon>Lachnospiraceae</taxon>
        <taxon>Faecalicatena</taxon>
    </lineage>
</organism>
<protein>
    <submittedName>
        <fullName evidence="9">Trk system potassium uptake protein TrkH</fullName>
    </submittedName>
</protein>
<dbReference type="OrthoDB" id="9810952at2"/>
<evidence type="ECO:0000256" key="2">
    <source>
        <dbReference type="ARBA" id="ARBA00022448"/>
    </source>
</evidence>
<evidence type="ECO:0000256" key="7">
    <source>
        <dbReference type="ARBA" id="ARBA00023136"/>
    </source>
</evidence>
<feature type="transmembrane region" description="Helical" evidence="8">
    <location>
        <begin position="159"/>
        <end position="179"/>
    </location>
</feature>
<accession>A0A2Y9CAE6</accession>
<dbReference type="GO" id="GO:0005886">
    <property type="term" value="C:plasma membrane"/>
    <property type="evidence" value="ECO:0007669"/>
    <property type="project" value="UniProtKB-SubCell"/>
</dbReference>
<gene>
    <name evidence="9" type="ORF">A8806_11182</name>
</gene>
<evidence type="ECO:0000256" key="8">
    <source>
        <dbReference type="SAM" id="Phobius"/>
    </source>
</evidence>
<evidence type="ECO:0000313" key="10">
    <source>
        <dbReference type="Proteomes" id="UP000245845"/>
    </source>
</evidence>
<dbReference type="Pfam" id="PF02386">
    <property type="entry name" value="TrkH"/>
    <property type="match status" value="1"/>
</dbReference>
<keyword evidence="2" id="KW-0813">Transport</keyword>
<dbReference type="InterPro" id="IPR003445">
    <property type="entry name" value="Cat_transpt"/>
</dbReference>
<feature type="transmembrane region" description="Helical" evidence="8">
    <location>
        <begin position="418"/>
        <end position="439"/>
    </location>
</feature>
<keyword evidence="10" id="KW-1185">Reference proteome</keyword>
<dbReference type="Proteomes" id="UP000245845">
    <property type="component" value="Unassembled WGS sequence"/>
</dbReference>
<evidence type="ECO:0000256" key="6">
    <source>
        <dbReference type="ARBA" id="ARBA00023065"/>
    </source>
</evidence>
<keyword evidence="4 8" id="KW-0812">Transmembrane</keyword>
<evidence type="ECO:0000256" key="3">
    <source>
        <dbReference type="ARBA" id="ARBA00022475"/>
    </source>
</evidence>
<dbReference type="GO" id="GO:0008324">
    <property type="term" value="F:monoatomic cation transmembrane transporter activity"/>
    <property type="evidence" value="ECO:0007669"/>
    <property type="project" value="InterPro"/>
</dbReference>
<proteinExistence type="predicted"/>
<dbReference type="PANTHER" id="PTHR32024">
    <property type="entry name" value="TRK SYSTEM POTASSIUM UPTAKE PROTEIN TRKG-RELATED"/>
    <property type="match status" value="1"/>
</dbReference>
<feature type="transmembrane region" description="Helical" evidence="8">
    <location>
        <begin position="75"/>
        <end position="99"/>
    </location>
</feature>
<keyword evidence="3" id="KW-1003">Cell membrane</keyword>
<feature type="transmembrane region" description="Helical" evidence="8">
    <location>
        <begin position="240"/>
        <end position="259"/>
    </location>
</feature>
<evidence type="ECO:0000256" key="1">
    <source>
        <dbReference type="ARBA" id="ARBA00004651"/>
    </source>
</evidence>
<feature type="transmembrane region" description="Helical" evidence="8">
    <location>
        <begin position="42"/>
        <end position="63"/>
    </location>
</feature>
<comment type="caution">
    <text evidence="9">The sequence shown here is derived from an EMBL/GenBank/DDBJ whole genome shotgun (WGS) entry which is preliminary data.</text>
</comment>
<keyword evidence="7 8" id="KW-0472">Membrane</keyword>
<feature type="transmembrane region" description="Helical" evidence="8">
    <location>
        <begin position="126"/>
        <end position="147"/>
    </location>
</feature>
<feature type="transmembrane region" description="Helical" evidence="8">
    <location>
        <begin position="17"/>
        <end position="36"/>
    </location>
</feature>
<dbReference type="EMBL" id="QGDL01000011">
    <property type="protein sequence ID" value="PWJ27647.1"/>
    <property type="molecule type" value="Genomic_DNA"/>
</dbReference>
<dbReference type="RefSeq" id="WP_109732460.1">
    <property type="nucleotide sequence ID" value="NZ_BAAACK010000005.1"/>
</dbReference>
<name>A0A2Y9CAE6_9FIRM</name>
<feature type="transmembrane region" description="Helical" evidence="8">
    <location>
        <begin position="191"/>
        <end position="210"/>
    </location>
</feature>
<sequence>MKNKSLRKISLNTMQKIAVGFLGVILLGALLLWLPVSNRQPIAFADALFTAVSAVCVTGLVTITPAVQFTVFGKGILLVLIQIGGLGVIACMMAFFLIIKKKITLKERVVIQQTYNLDTLSGLVKFIIRILRGTFIVEGIGAILYSIKFIPEFGMVKGICYSIFHAVSAFCNAGIDILGNSSYMEYVKSPVISFTTMFLIVIGGLGFTVWHDIYKNTKRVIWEKQPARRLFTRLKLQTKIVLTMTLVLLAAGFVGFFVLEYHNPDTMAGLNLGQKLMAAGFQSVTTRTAGFANISQDGLAPGSKLLACILMFVGGSPAGTAGGVKTTTVAMLLLTCIGVIKGKRDTECFGRKIEPSVVRSGIAIILLTFLFWLSGVTLVTVLEPHVDFLRIMYEVTSAMATVGLTADLTPDLCRASQAVLMVLMYIGRIGPITMALVFAGRADTGAQLRDLPEKRIMLG</sequence>
<evidence type="ECO:0000256" key="4">
    <source>
        <dbReference type="ARBA" id="ARBA00022692"/>
    </source>
</evidence>
<keyword evidence="6" id="KW-0406">Ion transport</keyword>
<evidence type="ECO:0000313" key="9">
    <source>
        <dbReference type="EMBL" id="PWJ27647.1"/>
    </source>
</evidence>
<comment type="subcellular location">
    <subcellularLocation>
        <location evidence="1">Cell membrane</location>
        <topology evidence="1">Multi-pass membrane protein</topology>
    </subcellularLocation>
</comment>
<feature type="transmembrane region" description="Helical" evidence="8">
    <location>
        <begin position="361"/>
        <end position="382"/>
    </location>
</feature>